<dbReference type="EMBL" id="CP013973">
    <property type="protein sequence ID" value="AXF79102.1"/>
    <property type="molecule type" value="Genomic_DNA"/>
</dbReference>
<proteinExistence type="inferred from homology"/>
<dbReference type="Proteomes" id="UP000264980">
    <property type="component" value="Plasmid unnamed3"/>
</dbReference>
<feature type="signal peptide" evidence="7">
    <location>
        <begin position="1"/>
        <end position="29"/>
    </location>
</feature>
<evidence type="ECO:0000256" key="2">
    <source>
        <dbReference type="ARBA" id="ARBA00008664"/>
    </source>
</evidence>
<dbReference type="InterPro" id="IPR001736">
    <property type="entry name" value="PLipase_D/transphosphatidylase"/>
</dbReference>
<dbReference type="GO" id="GO:0006793">
    <property type="term" value="P:phosphorus metabolic process"/>
    <property type="evidence" value="ECO:0007669"/>
    <property type="project" value="UniProtKB-ARBA"/>
</dbReference>
<sequence length="187" mass="20669">MMLFSYGKLVRASFLCLPLLSSLPFPAVAGISTAPDIQVGFSPEGTGRLLVLNTIGSAQQSIRMMAYSFTDPDVMKALIAAHQRGVDIKIVIDEKGNRNRASMAAMNLIVNAGIPLRTNDRFPIQHDKILIVDNHTVESGSYNFSRAGASKNSENVVVMRFMPAIASQYLSHWQSRWEMGTDWQSTY</sequence>
<dbReference type="EMBL" id="CP013973">
    <property type="protein sequence ID" value="AXF79075.1"/>
    <property type="molecule type" value="Genomic_DNA"/>
</dbReference>
<accession>A0A0M2K3W5</accession>
<reference evidence="13" key="3">
    <citation type="submission" date="2016-01" db="EMBL/GenBank/DDBJ databases">
        <authorList>
            <person name="Shapiro L."/>
        </authorList>
    </citation>
    <scope>NUCLEOTIDE SEQUENCE [LARGE SCALE GENOMIC DNA]</scope>
    <source>
        <strain evidence="13">MDcuke</strain>
        <plasmid evidence="13">unnamed3</plasmid>
    </source>
</reference>
<dbReference type="RefSeq" id="WP_040465936.1">
    <property type="nucleotide sequence ID" value="NZ_CP013973.1"/>
</dbReference>
<dbReference type="GO" id="GO:0004630">
    <property type="term" value="F:phospholipase D activity"/>
    <property type="evidence" value="ECO:0007669"/>
    <property type="project" value="UniProtKB-EC"/>
</dbReference>
<dbReference type="EMBL" id="JXNU01000007">
    <property type="protein sequence ID" value="KKF34075.1"/>
    <property type="molecule type" value="Genomic_DNA"/>
</dbReference>
<comment type="similarity">
    <text evidence="2">Belongs to the phospholipase D family.</text>
</comment>
<dbReference type="Gene3D" id="3.30.870.10">
    <property type="entry name" value="Endonuclease Chain A"/>
    <property type="match status" value="1"/>
</dbReference>
<evidence type="ECO:0000313" key="9">
    <source>
        <dbReference type="EMBL" id="AXF79075.1"/>
    </source>
</evidence>
<organism evidence="11 12">
    <name type="scientific">Erwinia tracheiphila</name>
    <dbReference type="NCBI Taxonomy" id="65700"/>
    <lineage>
        <taxon>Bacteria</taxon>
        <taxon>Pseudomonadati</taxon>
        <taxon>Pseudomonadota</taxon>
        <taxon>Gammaproteobacteria</taxon>
        <taxon>Enterobacterales</taxon>
        <taxon>Erwiniaceae</taxon>
        <taxon>Erwinia</taxon>
    </lineage>
</organism>
<feature type="domain" description="PLD phosphodiesterase" evidence="8">
    <location>
        <begin position="121"/>
        <end position="148"/>
    </location>
</feature>
<keyword evidence="5" id="KW-0442">Lipid degradation</keyword>
<keyword evidence="6" id="KW-0443">Lipid metabolism</keyword>
<keyword evidence="9" id="KW-0614">Plasmid</keyword>
<dbReference type="InterPro" id="IPR025202">
    <property type="entry name" value="PLD-like_dom"/>
</dbReference>
<comment type="catalytic activity">
    <reaction evidence="1">
        <text>a 1,2-diacyl-sn-glycero-3-phosphocholine + H2O = a 1,2-diacyl-sn-glycero-3-phosphate + choline + H(+)</text>
        <dbReference type="Rhea" id="RHEA:14445"/>
        <dbReference type="ChEBI" id="CHEBI:15354"/>
        <dbReference type="ChEBI" id="CHEBI:15377"/>
        <dbReference type="ChEBI" id="CHEBI:15378"/>
        <dbReference type="ChEBI" id="CHEBI:57643"/>
        <dbReference type="ChEBI" id="CHEBI:58608"/>
        <dbReference type="EC" id="3.1.4.4"/>
    </reaction>
</comment>
<dbReference type="GO" id="GO:0016891">
    <property type="term" value="F:RNA endonuclease activity producing 5'-phosphomonoesters, hydrolytic mechanism"/>
    <property type="evidence" value="ECO:0007669"/>
    <property type="project" value="TreeGrafter"/>
</dbReference>
<evidence type="ECO:0000313" key="13">
    <source>
        <dbReference type="Proteomes" id="UP000264980"/>
    </source>
</evidence>
<keyword evidence="7" id="KW-0732">Signal</keyword>
<dbReference type="GO" id="GO:0016042">
    <property type="term" value="P:lipid catabolic process"/>
    <property type="evidence" value="ECO:0007669"/>
    <property type="project" value="UniProtKB-KW"/>
</dbReference>
<evidence type="ECO:0000256" key="1">
    <source>
        <dbReference type="ARBA" id="ARBA00000798"/>
    </source>
</evidence>
<evidence type="ECO:0000256" key="7">
    <source>
        <dbReference type="SAM" id="SignalP"/>
    </source>
</evidence>
<keyword evidence="12" id="KW-1185">Reference proteome</keyword>
<geneLocation type="plasmid" evidence="9 13">
    <name>unnamed3</name>
</geneLocation>
<protein>
    <recommendedName>
        <fullName evidence="3">phospholipase D</fullName>
        <ecNumber evidence="3">3.1.4.4</ecNumber>
    </recommendedName>
</protein>
<name>A0A0M2K3W5_9GAMM</name>
<evidence type="ECO:0000259" key="8">
    <source>
        <dbReference type="PROSITE" id="PS50035"/>
    </source>
</evidence>
<keyword evidence="4" id="KW-0378">Hydrolase</keyword>
<dbReference type="AlphaFoldDB" id="A0A0M2K3W5"/>
<dbReference type="PROSITE" id="PS50035">
    <property type="entry name" value="PLD"/>
    <property type="match status" value="1"/>
</dbReference>
<evidence type="ECO:0000313" key="12">
    <source>
        <dbReference type="Proteomes" id="UP000033924"/>
    </source>
</evidence>
<reference evidence="11 12" key="1">
    <citation type="submission" date="2015-01" db="EMBL/GenBank/DDBJ databases">
        <title>Erwinia tracheiphila.</title>
        <authorList>
            <person name="Shapiro L.R."/>
        </authorList>
    </citation>
    <scope>NUCLEOTIDE SEQUENCE [LARGE SCALE GENOMIC DNA]</scope>
    <source>
        <strain evidence="11 12">BuffGH</strain>
    </source>
</reference>
<evidence type="ECO:0000256" key="3">
    <source>
        <dbReference type="ARBA" id="ARBA00012027"/>
    </source>
</evidence>
<dbReference type="CDD" id="cd09170">
    <property type="entry name" value="PLDc_Nuc"/>
    <property type="match status" value="1"/>
</dbReference>
<evidence type="ECO:0000256" key="5">
    <source>
        <dbReference type="ARBA" id="ARBA00022963"/>
    </source>
</evidence>
<dbReference type="PATRIC" id="fig|65700.7.peg.6417"/>
<evidence type="ECO:0000313" key="11">
    <source>
        <dbReference type="EMBL" id="KKF34075.1"/>
    </source>
</evidence>
<keyword evidence="11" id="KW-0255">Endonuclease</keyword>
<dbReference type="PANTHER" id="PTHR43856">
    <property type="entry name" value="CARDIOLIPIN HYDROLASE"/>
    <property type="match status" value="1"/>
</dbReference>
<gene>
    <name evidence="9" type="ORF">AV903_26815</name>
    <name evidence="10" type="ORF">AV903_26975</name>
    <name evidence="11" type="ORF">SY86_25965</name>
</gene>
<evidence type="ECO:0000256" key="4">
    <source>
        <dbReference type="ARBA" id="ARBA00022801"/>
    </source>
</evidence>
<feature type="chain" id="PRO_5044054097" description="phospholipase D" evidence="7">
    <location>
        <begin position="30"/>
        <end position="187"/>
    </location>
</feature>
<dbReference type="Pfam" id="PF13091">
    <property type="entry name" value="PLDc_2"/>
    <property type="match status" value="1"/>
</dbReference>
<evidence type="ECO:0000313" key="10">
    <source>
        <dbReference type="EMBL" id="AXF79102.1"/>
    </source>
</evidence>
<dbReference type="EC" id="3.1.4.4" evidence="3"/>
<reference evidence="9 13" key="2">
    <citation type="submission" date="2016-01" db="EMBL/GenBank/DDBJ databases">
        <authorList>
            <person name="Oliw E.H."/>
        </authorList>
    </citation>
    <scope>NUCLEOTIDE SEQUENCE [LARGE SCALE GENOMIC DNA]</scope>
    <source>
        <strain evidence="9 13">MDcuke</strain>
        <plasmid evidence="9 13">unnamed3</plasmid>
    </source>
</reference>
<dbReference type="STRING" id="65700.SY86_25965"/>
<dbReference type="Proteomes" id="UP000033924">
    <property type="component" value="Unassembled WGS sequence"/>
</dbReference>
<dbReference type="PANTHER" id="PTHR43856:SF1">
    <property type="entry name" value="MITOCHONDRIAL CARDIOLIPIN HYDROLASE"/>
    <property type="match status" value="1"/>
</dbReference>
<dbReference type="InterPro" id="IPR051406">
    <property type="entry name" value="PLD_domain"/>
</dbReference>
<evidence type="ECO:0000256" key="6">
    <source>
        <dbReference type="ARBA" id="ARBA00023098"/>
    </source>
</evidence>
<dbReference type="SUPFAM" id="SSF56024">
    <property type="entry name" value="Phospholipase D/nuclease"/>
    <property type="match status" value="1"/>
</dbReference>
<keyword evidence="11" id="KW-0540">Nuclease</keyword>